<organism evidence="19 20">
    <name type="scientific">Iocasia fonsfrigidae</name>
    <dbReference type="NCBI Taxonomy" id="2682810"/>
    <lineage>
        <taxon>Bacteria</taxon>
        <taxon>Bacillati</taxon>
        <taxon>Bacillota</taxon>
        <taxon>Clostridia</taxon>
        <taxon>Halanaerobiales</taxon>
        <taxon>Halanaerobiaceae</taxon>
        <taxon>Iocasia</taxon>
    </lineage>
</organism>
<dbReference type="CDD" id="cd06140">
    <property type="entry name" value="DNA_polA_I_Bacillus_like_exo"/>
    <property type="match status" value="1"/>
</dbReference>
<dbReference type="PRINTS" id="PR00868">
    <property type="entry name" value="DNAPOLI"/>
</dbReference>
<comment type="catalytic activity">
    <reaction evidence="14 16">
        <text>DNA(n) + a 2'-deoxyribonucleoside 5'-triphosphate = DNA(n+1) + diphosphate</text>
        <dbReference type="Rhea" id="RHEA:22508"/>
        <dbReference type="Rhea" id="RHEA-COMP:17339"/>
        <dbReference type="Rhea" id="RHEA-COMP:17340"/>
        <dbReference type="ChEBI" id="CHEBI:33019"/>
        <dbReference type="ChEBI" id="CHEBI:61560"/>
        <dbReference type="ChEBI" id="CHEBI:173112"/>
        <dbReference type="EC" id="2.7.7.7"/>
    </reaction>
</comment>
<evidence type="ECO:0000256" key="10">
    <source>
        <dbReference type="ARBA" id="ARBA00022839"/>
    </source>
</evidence>
<dbReference type="InterPro" id="IPR012337">
    <property type="entry name" value="RNaseH-like_sf"/>
</dbReference>
<dbReference type="InterPro" id="IPR043502">
    <property type="entry name" value="DNA/RNA_pol_sf"/>
</dbReference>
<dbReference type="EMBL" id="CP046640">
    <property type="protein sequence ID" value="QTL98725.1"/>
    <property type="molecule type" value="Genomic_DNA"/>
</dbReference>
<feature type="domain" description="5'-3' exonuclease" evidence="17">
    <location>
        <begin position="3"/>
        <end position="262"/>
    </location>
</feature>
<dbReference type="SUPFAM" id="SSF53098">
    <property type="entry name" value="Ribonuclease H-like"/>
    <property type="match status" value="1"/>
</dbReference>
<evidence type="ECO:0000313" key="19">
    <source>
        <dbReference type="EMBL" id="QTL98725.1"/>
    </source>
</evidence>
<reference evidence="19" key="1">
    <citation type="submission" date="2019-12" db="EMBL/GenBank/DDBJ databases">
        <authorList>
            <person name="zhang j."/>
            <person name="sun C.M."/>
        </authorList>
    </citation>
    <scope>NUCLEOTIDE SEQUENCE</scope>
    <source>
        <strain evidence="19">NS-1</strain>
    </source>
</reference>
<evidence type="ECO:0000256" key="13">
    <source>
        <dbReference type="ARBA" id="ARBA00023204"/>
    </source>
</evidence>
<dbReference type="AlphaFoldDB" id="A0A8A7KF66"/>
<evidence type="ECO:0000259" key="17">
    <source>
        <dbReference type="SMART" id="SM00475"/>
    </source>
</evidence>
<dbReference type="Pfam" id="PF01367">
    <property type="entry name" value="5_3_exonuc"/>
    <property type="match status" value="1"/>
</dbReference>
<dbReference type="NCBIfam" id="NF004397">
    <property type="entry name" value="PRK05755.1"/>
    <property type="match status" value="1"/>
</dbReference>
<dbReference type="PANTHER" id="PTHR10133:SF27">
    <property type="entry name" value="DNA POLYMERASE NU"/>
    <property type="match status" value="1"/>
</dbReference>
<evidence type="ECO:0000256" key="4">
    <source>
        <dbReference type="ARBA" id="ARBA00022679"/>
    </source>
</evidence>
<dbReference type="FunFam" id="1.10.150.20:FF:000003">
    <property type="entry name" value="DNA polymerase I"/>
    <property type="match status" value="1"/>
</dbReference>
<dbReference type="Pfam" id="PF02739">
    <property type="entry name" value="5_3_exonuc_N"/>
    <property type="match status" value="1"/>
</dbReference>
<keyword evidence="9 16" id="KW-0378">Hydrolase</keyword>
<dbReference type="GO" id="GO:0008409">
    <property type="term" value="F:5'-3' exonuclease activity"/>
    <property type="evidence" value="ECO:0007669"/>
    <property type="project" value="UniProtKB-UniRule"/>
</dbReference>
<dbReference type="FunFam" id="1.20.1060.10:FF:000001">
    <property type="entry name" value="DNA polymerase I"/>
    <property type="match status" value="1"/>
</dbReference>
<dbReference type="CDD" id="cd09898">
    <property type="entry name" value="H3TH_53EXO"/>
    <property type="match status" value="1"/>
</dbReference>
<accession>A0A8A7KF66</accession>
<dbReference type="InterPro" id="IPR020045">
    <property type="entry name" value="DNA_polI_H3TH"/>
</dbReference>
<dbReference type="PROSITE" id="PS00447">
    <property type="entry name" value="DNA_POLYMERASE_A"/>
    <property type="match status" value="1"/>
</dbReference>
<dbReference type="FunFam" id="1.10.150.20:FF:000002">
    <property type="entry name" value="DNA polymerase I"/>
    <property type="match status" value="1"/>
</dbReference>
<dbReference type="Gene3D" id="1.10.150.20">
    <property type="entry name" value="5' to 3' exonuclease, C-terminal subdomain"/>
    <property type="match status" value="2"/>
</dbReference>
<comment type="similarity">
    <text evidence="1 16">Belongs to the DNA polymerase type-A family.</text>
</comment>
<keyword evidence="8 16" id="KW-0227">DNA damage</keyword>
<evidence type="ECO:0000313" key="20">
    <source>
        <dbReference type="Proteomes" id="UP000665020"/>
    </source>
</evidence>
<keyword evidence="11 16" id="KW-0239">DNA-directed DNA polymerase</keyword>
<dbReference type="Gene3D" id="3.40.50.1010">
    <property type="entry name" value="5'-nuclease"/>
    <property type="match status" value="1"/>
</dbReference>
<dbReference type="SUPFAM" id="SSF88723">
    <property type="entry name" value="PIN domain-like"/>
    <property type="match status" value="1"/>
</dbReference>
<dbReference type="InterPro" id="IPR001098">
    <property type="entry name" value="DNA-dir_DNA_pol_A_palm_dom"/>
</dbReference>
<evidence type="ECO:0000256" key="3">
    <source>
        <dbReference type="ARBA" id="ARBA00020311"/>
    </source>
</evidence>
<dbReference type="GO" id="GO:0006302">
    <property type="term" value="P:double-strand break repair"/>
    <property type="evidence" value="ECO:0007669"/>
    <property type="project" value="TreeGrafter"/>
</dbReference>
<evidence type="ECO:0000256" key="9">
    <source>
        <dbReference type="ARBA" id="ARBA00022801"/>
    </source>
</evidence>
<comment type="function">
    <text evidence="16">In addition to polymerase activity, this DNA polymerase exhibits 5'-3' exonuclease activity.</text>
</comment>
<dbReference type="InterPro" id="IPR002421">
    <property type="entry name" value="5-3_exonuclease"/>
</dbReference>
<dbReference type="InterPro" id="IPR008918">
    <property type="entry name" value="HhH2"/>
</dbReference>
<protein>
    <recommendedName>
        <fullName evidence="3 15">DNA polymerase I</fullName>
        <ecNumber evidence="2 15">2.7.7.7</ecNumber>
    </recommendedName>
</protein>
<dbReference type="SMART" id="SM00475">
    <property type="entry name" value="53EXOc"/>
    <property type="match status" value="1"/>
</dbReference>
<evidence type="ECO:0000256" key="16">
    <source>
        <dbReference type="RuleBase" id="RU004460"/>
    </source>
</evidence>
<evidence type="ECO:0000256" key="7">
    <source>
        <dbReference type="ARBA" id="ARBA00022722"/>
    </source>
</evidence>
<dbReference type="GO" id="GO:0003887">
    <property type="term" value="F:DNA-directed DNA polymerase activity"/>
    <property type="evidence" value="ECO:0007669"/>
    <property type="project" value="UniProtKB-UniRule"/>
</dbReference>
<name>A0A8A7KF66_9FIRM</name>
<dbReference type="CDD" id="cd08637">
    <property type="entry name" value="DNA_pol_A_pol_I_C"/>
    <property type="match status" value="1"/>
</dbReference>
<dbReference type="RefSeq" id="WP_230867124.1">
    <property type="nucleotide sequence ID" value="NZ_CP046640.1"/>
</dbReference>
<evidence type="ECO:0000256" key="2">
    <source>
        <dbReference type="ARBA" id="ARBA00012417"/>
    </source>
</evidence>
<dbReference type="EC" id="2.7.7.7" evidence="2 15"/>
<evidence type="ECO:0000256" key="11">
    <source>
        <dbReference type="ARBA" id="ARBA00022932"/>
    </source>
</evidence>
<keyword evidence="4 16" id="KW-0808">Transferase</keyword>
<dbReference type="PANTHER" id="PTHR10133">
    <property type="entry name" value="DNA POLYMERASE I"/>
    <property type="match status" value="1"/>
</dbReference>
<feature type="domain" description="DNA-directed DNA polymerase family A palm" evidence="18">
    <location>
        <begin position="620"/>
        <end position="826"/>
    </location>
</feature>
<evidence type="ECO:0000256" key="1">
    <source>
        <dbReference type="ARBA" id="ARBA00007705"/>
    </source>
</evidence>
<evidence type="ECO:0000259" key="18">
    <source>
        <dbReference type="SMART" id="SM00482"/>
    </source>
</evidence>
<evidence type="ECO:0000256" key="15">
    <source>
        <dbReference type="NCBIfam" id="TIGR00593"/>
    </source>
</evidence>
<proteinExistence type="inferred from homology"/>
<dbReference type="InterPro" id="IPR018320">
    <property type="entry name" value="DNA_polymerase_1"/>
</dbReference>
<keyword evidence="7" id="KW-0540">Nuclease</keyword>
<keyword evidence="10 16" id="KW-0269">Exonuclease</keyword>
<dbReference type="FunFam" id="3.40.50.1010:FF:000001">
    <property type="entry name" value="DNA polymerase I"/>
    <property type="match status" value="1"/>
</dbReference>
<dbReference type="NCBIfam" id="TIGR00593">
    <property type="entry name" value="pola"/>
    <property type="match status" value="1"/>
</dbReference>
<dbReference type="InterPro" id="IPR019760">
    <property type="entry name" value="DNA-dir_DNA_pol_A_CS"/>
</dbReference>
<dbReference type="Pfam" id="PF00476">
    <property type="entry name" value="DNA_pol_A"/>
    <property type="match status" value="1"/>
</dbReference>
<evidence type="ECO:0000256" key="5">
    <source>
        <dbReference type="ARBA" id="ARBA00022695"/>
    </source>
</evidence>
<dbReference type="SMART" id="SM00482">
    <property type="entry name" value="POLAc"/>
    <property type="match status" value="1"/>
</dbReference>
<dbReference type="InterPro" id="IPR002298">
    <property type="entry name" value="DNA_polymerase_A"/>
</dbReference>
<dbReference type="CDD" id="cd09859">
    <property type="entry name" value="PIN_53EXO"/>
    <property type="match status" value="1"/>
</dbReference>
<dbReference type="InterPro" id="IPR036397">
    <property type="entry name" value="RNaseH_sf"/>
</dbReference>
<keyword evidence="20" id="KW-1185">Reference proteome</keyword>
<dbReference type="Gene3D" id="3.30.420.10">
    <property type="entry name" value="Ribonuclease H-like superfamily/Ribonuclease H"/>
    <property type="match status" value="1"/>
</dbReference>
<dbReference type="GO" id="GO:0006261">
    <property type="term" value="P:DNA-templated DNA replication"/>
    <property type="evidence" value="ECO:0007669"/>
    <property type="project" value="UniProtKB-UniRule"/>
</dbReference>
<dbReference type="Gene3D" id="3.30.70.370">
    <property type="match status" value="1"/>
</dbReference>
<dbReference type="SUPFAM" id="SSF56672">
    <property type="entry name" value="DNA/RNA polymerases"/>
    <property type="match status" value="1"/>
</dbReference>
<keyword evidence="6 16" id="KW-0235">DNA replication</keyword>
<dbReference type="Pfam" id="PF22619">
    <property type="entry name" value="DNA_polI_exo1"/>
    <property type="match status" value="1"/>
</dbReference>
<gene>
    <name evidence="16 19" type="primary">polA</name>
    <name evidence="19" type="ORF">GM661_12495</name>
</gene>
<dbReference type="InterPro" id="IPR029060">
    <property type="entry name" value="PIN-like_dom_sf"/>
</dbReference>
<dbReference type="Gene3D" id="1.20.1060.10">
    <property type="entry name" value="Taq DNA Polymerase, Chain T, domain 4"/>
    <property type="match status" value="1"/>
</dbReference>
<evidence type="ECO:0000256" key="12">
    <source>
        <dbReference type="ARBA" id="ARBA00023125"/>
    </source>
</evidence>
<dbReference type="KEGG" id="ifn:GM661_12495"/>
<dbReference type="InterPro" id="IPR054690">
    <property type="entry name" value="DNA_polI_exonuclease"/>
</dbReference>
<dbReference type="SMART" id="SM00279">
    <property type="entry name" value="HhH2"/>
    <property type="match status" value="1"/>
</dbReference>
<keyword evidence="12 16" id="KW-0238">DNA-binding</keyword>
<dbReference type="InterPro" id="IPR020046">
    <property type="entry name" value="5-3_exonucl_a-hlix_arch_N"/>
</dbReference>
<dbReference type="Proteomes" id="UP000665020">
    <property type="component" value="Chromosome"/>
</dbReference>
<dbReference type="GO" id="GO:0003677">
    <property type="term" value="F:DNA binding"/>
    <property type="evidence" value="ECO:0007669"/>
    <property type="project" value="UniProtKB-UniRule"/>
</dbReference>
<keyword evidence="5 16" id="KW-0548">Nucleotidyltransferase</keyword>
<evidence type="ECO:0000256" key="14">
    <source>
        <dbReference type="ARBA" id="ARBA00049244"/>
    </source>
</evidence>
<dbReference type="InterPro" id="IPR036279">
    <property type="entry name" value="5-3_exonuclease_C_sf"/>
</dbReference>
<evidence type="ECO:0000256" key="8">
    <source>
        <dbReference type="ARBA" id="ARBA00022763"/>
    </source>
</evidence>
<dbReference type="SUPFAM" id="SSF47807">
    <property type="entry name" value="5' to 3' exonuclease, C-terminal subdomain"/>
    <property type="match status" value="1"/>
</dbReference>
<keyword evidence="13 16" id="KW-0234">DNA repair</keyword>
<comment type="subunit">
    <text evidence="16">Single-chain monomer with multiple functions.</text>
</comment>
<sequence length="867" mass="98436">MGKRLFLLDGHSLAHRAFYALPLLQNSEGEYTNAVFGFARMLFKLIDDEKPDLMLVAFDKKAPTFRHEEYEDYKANRKKMPDELSPQISLIKKLLEYLKIPILSLEGYEADDVIGTLAVMGDKEGMEVKIVTGDRDSLQLVNAHINVLYTRKGISDIVEYNQEKIEERYGLSPSQLIDMKGLMGDSSDNIPGVPGIGEKTAIKLLKEFADLENILANIAKVSGKKRKENLSNYAEQARLSKRLGEIVVDVPLKIDFADCKLEAPVEGDIVPFLERLEFTSLIDRFKTTKKLMDNDIQIKDISNAKELDSLLEILNDSKEIALEVLLEDDEHPVSSGIEEILLGVEKEVYAVAEELLDKLKDFFNDSKIKKDILHAKETMIALKKKGIELAGLSFDPLLAAYLLKPSDKLPSLEEQIKLELNLEMAQDLSVQKRSALLLANLPEIKTHLIKRLEVTNLLAMYQDIELPLIKVLAEMEINGIALDKDYLAELSLRWGKELADITEKIYSLSGVEFNINSPKQLGEILFDEIGLPVIKKTKTGYSTSAEVLDKLENKHEIIPLIKNYRQLMKLKSTYVDALPPLVNPETGRVHTSFNQMITATGRLSSTEPNLQNIPIRTEEGREIRKAFIPAEGRVLLAVDYSQVELRVLAHISGDKNMLKAFKEAEDIHQQTASEIFGVEAGEVTPNMRREAKVINFGIAYGMSPYGLARDLNIGRREAEDYIKRYFERFPGVKEYMNQVKEKAKRDGYVTTIFDRRRYIPEIKSRNFHRRSFAERMAINTPIQGSAADIMKLAMLRVYESLKKESYQSRILLQVHDELVLEVPHKELATVAKMVKGEMENAVELTVPLIADIQVGENWRDKKDYHLE</sequence>
<evidence type="ECO:0000256" key="6">
    <source>
        <dbReference type="ARBA" id="ARBA00022705"/>
    </source>
</evidence>